<organism evidence="12 13">
    <name type="scientific">Candidatus Sedimenticola endophacoides</name>
    <dbReference type="NCBI Taxonomy" id="2548426"/>
    <lineage>
        <taxon>Bacteria</taxon>
        <taxon>Pseudomonadati</taxon>
        <taxon>Pseudomonadota</taxon>
        <taxon>Gammaproteobacteria</taxon>
        <taxon>Chromatiales</taxon>
        <taxon>Sedimenticolaceae</taxon>
        <taxon>Sedimenticola</taxon>
    </lineage>
</organism>
<evidence type="ECO:0000256" key="5">
    <source>
        <dbReference type="ARBA" id="ARBA00022741"/>
    </source>
</evidence>
<dbReference type="InterPro" id="IPR004358">
    <property type="entry name" value="Sig_transdc_His_kin-like_C"/>
</dbReference>
<dbReference type="GO" id="GO:0000155">
    <property type="term" value="F:phosphorelay sensor kinase activity"/>
    <property type="evidence" value="ECO:0007669"/>
    <property type="project" value="InterPro"/>
</dbReference>
<evidence type="ECO:0000256" key="7">
    <source>
        <dbReference type="ARBA" id="ARBA00022840"/>
    </source>
</evidence>
<keyword evidence="7" id="KW-0067">ATP-binding</keyword>
<dbReference type="SMART" id="SM00091">
    <property type="entry name" value="PAS"/>
    <property type="match status" value="2"/>
</dbReference>
<feature type="domain" description="PAS" evidence="11">
    <location>
        <begin position="362"/>
        <end position="418"/>
    </location>
</feature>
<evidence type="ECO:0000256" key="9">
    <source>
        <dbReference type="SAM" id="Phobius"/>
    </source>
</evidence>
<keyword evidence="9" id="KW-0472">Membrane</keyword>
<dbReference type="GO" id="GO:0006355">
    <property type="term" value="P:regulation of DNA-templated transcription"/>
    <property type="evidence" value="ECO:0007669"/>
    <property type="project" value="InterPro"/>
</dbReference>
<dbReference type="SMART" id="SM00388">
    <property type="entry name" value="HisKA"/>
    <property type="match status" value="1"/>
</dbReference>
<dbReference type="Pfam" id="PF00989">
    <property type="entry name" value="PAS"/>
    <property type="match status" value="1"/>
</dbReference>
<dbReference type="EC" id="2.7.13.3" evidence="2"/>
<dbReference type="Proteomes" id="UP000250928">
    <property type="component" value="Unassembled WGS sequence"/>
</dbReference>
<keyword evidence="8" id="KW-0902">Two-component regulatory system</keyword>
<dbReference type="Pfam" id="PF02518">
    <property type="entry name" value="HATPase_c"/>
    <property type="match status" value="1"/>
</dbReference>
<evidence type="ECO:0000259" key="10">
    <source>
        <dbReference type="PROSITE" id="PS50109"/>
    </source>
</evidence>
<evidence type="ECO:0000256" key="1">
    <source>
        <dbReference type="ARBA" id="ARBA00000085"/>
    </source>
</evidence>
<dbReference type="InterPro" id="IPR003594">
    <property type="entry name" value="HATPase_dom"/>
</dbReference>
<accession>A0A6N4DZ20</accession>
<dbReference type="PANTHER" id="PTHR43065">
    <property type="entry name" value="SENSOR HISTIDINE KINASE"/>
    <property type="match status" value="1"/>
</dbReference>
<dbReference type="InterPro" id="IPR000014">
    <property type="entry name" value="PAS"/>
</dbReference>
<dbReference type="CDD" id="cd00082">
    <property type="entry name" value="HisKA"/>
    <property type="match status" value="1"/>
</dbReference>
<keyword evidence="9" id="KW-1133">Transmembrane helix</keyword>
<dbReference type="InterPro" id="IPR013767">
    <property type="entry name" value="PAS_fold"/>
</dbReference>
<dbReference type="InterPro" id="IPR036097">
    <property type="entry name" value="HisK_dim/P_sf"/>
</dbReference>
<evidence type="ECO:0000256" key="2">
    <source>
        <dbReference type="ARBA" id="ARBA00012438"/>
    </source>
</evidence>
<keyword evidence="6 12" id="KW-0418">Kinase</keyword>
<proteinExistence type="predicted"/>
<comment type="catalytic activity">
    <reaction evidence="1">
        <text>ATP + protein L-histidine = ADP + protein N-phospho-L-histidine.</text>
        <dbReference type="EC" id="2.7.13.3"/>
    </reaction>
</comment>
<evidence type="ECO:0000256" key="3">
    <source>
        <dbReference type="ARBA" id="ARBA00022553"/>
    </source>
</evidence>
<dbReference type="PANTHER" id="PTHR43065:SF46">
    <property type="entry name" value="C4-DICARBOXYLATE TRANSPORT SENSOR PROTEIN DCTB"/>
    <property type="match status" value="1"/>
</dbReference>
<keyword evidence="3" id="KW-0597">Phosphoprotein</keyword>
<dbReference type="CDD" id="cd00130">
    <property type="entry name" value="PAS"/>
    <property type="match status" value="1"/>
</dbReference>
<feature type="transmembrane region" description="Helical" evidence="9">
    <location>
        <begin position="280"/>
        <end position="300"/>
    </location>
</feature>
<dbReference type="InterPro" id="IPR036890">
    <property type="entry name" value="HATPase_C_sf"/>
</dbReference>
<dbReference type="SMART" id="SM00387">
    <property type="entry name" value="HATPase_c"/>
    <property type="match status" value="1"/>
</dbReference>
<keyword evidence="4" id="KW-0808">Transferase</keyword>
<dbReference type="PROSITE" id="PS50109">
    <property type="entry name" value="HIS_KIN"/>
    <property type="match status" value="1"/>
</dbReference>
<comment type="caution">
    <text evidence="12">The sequence shown here is derived from an EMBL/GenBank/DDBJ whole genome shotgun (WGS) entry which is preliminary data.</text>
</comment>
<evidence type="ECO:0000313" key="12">
    <source>
        <dbReference type="EMBL" id="PUE02587.1"/>
    </source>
</evidence>
<name>A0A6N4DZ20_9GAMM</name>
<keyword evidence="5" id="KW-0547">Nucleotide-binding</keyword>
<sequence length="838" mass="94028">MPLLAALVGLLCGLSVWLVLDLFQSQALREIFSRELQTRLDQQARETLIRFDNYTEAHVSTARLLANHRSLSNYLEPLYWSERDSTPAMLHYQAPAWLPPATLWRPLARPSHILLIDTWGRPREIHRVSLDALPQELYGGSEQYQFDSRERATLTVLGGRPYLLVSERVEDATGTLMGSLMLVAPVDAAFLRASQQGVAGDGVVVGLLDADEQRFLASSEPEKVARGERMETAHRDYLITSQAFYEYEGAALNLQFATLVPHAAVRAVQASVVDVGRHQLLVSAVTFITVFTLVFSLLSARLNRIMSRISFFSRKALGSEQPMVEGGNQLLALEDWVKQFIRLVRKTREEMRLKYEFEVQESETLKRAIMETSLDSIITIDQDGRIVEINTTAEKVFGYLRHEAIGREFAGLLLDEESAARFPALWAGLRQGRAPADLRTEMTALGVGGKPFPAELAIKPLALHGRSMLTVYLRDITERKRAEQEILCLAKFPAESPSPVLRVNRSGVIIYANASSARLLEYWGCEEGQTLPPYWREQVGHVLGSGKVWEVDVAWGESIFSLLFTPVVDLDYVNIYGRDISAVRHAENQAREHQQELVHVCRLSTMGEMATGLAHELNQPLSAIANYANGCARRLQMDNRDMRDIISALEQINVQADRAGLIIKRLRSLVGKQQPVRTKADINQVVREVCSFVEFEARKLNVVIEQELTLSEMYVRIDVVQIEQVLLNLIRNALDALRDVPEEERDLIVRSGCSDEGRSVAVQVIDTGPGIPAEAMDRLFEPFFTTKSSGMGMGLIISKTIMEDHNGRITVGRWHHGGTTFTMTLPLHEPIRIGLDED</sequence>
<dbReference type="GO" id="GO:0005524">
    <property type="term" value="F:ATP binding"/>
    <property type="evidence" value="ECO:0007669"/>
    <property type="project" value="UniProtKB-KW"/>
</dbReference>
<dbReference type="InterPro" id="IPR003661">
    <property type="entry name" value="HisK_dim/P_dom"/>
</dbReference>
<dbReference type="Pfam" id="PF00512">
    <property type="entry name" value="HisKA"/>
    <property type="match status" value="1"/>
</dbReference>
<reference evidence="12 13" key="1">
    <citation type="submission" date="2018-01" db="EMBL/GenBank/DDBJ databases">
        <title>Novel co-symbiosis in the lucinid bivalve Phacoides pectinatus.</title>
        <authorList>
            <person name="Lim S.J."/>
            <person name="Davis B.G."/>
            <person name="Gill D.E."/>
            <person name="Engel A.S."/>
            <person name="Anderson L.C."/>
            <person name="Campbell B.J."/>
        </authorList>
    </citation>
    <scope>NUCLEOTIDE SEQUENCE [LARGE SCALE GENOMIC DNA]</scope>
    <source>
        <strain evidence="12">N3_P5</strain>
    </source>
</reference>
<dbReference type="NCBIfam" id="TIGR00229">
    <property type="entry name" value="sensory_box"/>
    <property type="match status" value="1"/>
</dbReference>
<dbReference type="Gene3D" id="3.30.450.20">
    <property type="entry name" value="PAS domain"/>
    <property type="match status" value="1"/>
</dbReference>
<dbReference type="Gene3D" id="1.10.287.130">
    <property type="match status" value="1"/>
</dbReference>
<dbReference type="SUPFAM" id="SSF47384">
    <property type="entry name" value="Homodimeric domain of signal transducing histidine kinase"/>
    <property type="match status" value="1"/>
</dbReference>
<keyword evidence="9" id="KW-0812">Transmembrane</keyword>
<evidence type="ECO:0000256" key="4">
    <source>
        <dbReference type="ARBA" id="ARBA00022679"/>
    </source>
</evidence>
<evidence type="ECO:0000259" key="11">
    <source>
        <dbReference type="PROSITE" id="PS50112"/>
    </source>
</evidence>
<dbReference type="SUPFAM" id="SSF55785">
    <property type="entry name" value="PYP-like sensor domain (PAS domain)"/>
    <property type="match status" value="2"/>
</dbReference>
<dbReference type="InterPro" id="IPR005467">
    <property type="entry name" value="His_kinase_dom"/>
</dbReference>
<dbReference type="EMBL" id="PQCO01000177">
    <property type="protein sequence ID" value="PUE02587.1"/>
    <property type="molecule type" value="Genomic_DNA"/>
</dbReference>
<evidence type="ECO:0000256" key="6">
    <source>
        <dbReference type="ARBA" id="ARBA00022777"/>
    </source>
</evidence>
<dbReference type="Gene3D" id="3.30.565.10">
    <property type="entry name" value="Histidine kinase-like ATPase, C-terminal domain"/>
    <property type="match status" value="1"/>
</dbReference>
<dbReference type="PRINTS" id="PR00344">
    <property type="entry name" value="BCTRLSENSOR"/>
</dbReference>
<gene>
    <name evidence="12" type="ORF">C3L24_05765</name>
</gene>
<dbReference type="PROSITE" id="PS50112">
    <property type="entry name" value="PAS"/>
    <property type="match status" value="1"/>
</dbReference>
<protein>
    <recommendedName>
        <fullName evidence="2">histidine kinase</fullName>
        <ecNumber evidence="2">2.7.13.3</ecNumber>
    </recommendedName>
</protein>
<evidence type="ECO:0000256" key="8">
    <source>
        <dbReference type="ARBA" id="ARBA00023012"/>
    </source>
</evidence>
<feature type="domain" description="Histidine kinase" evidence="10">
    <location>
        <begin position="612"/>
        <end position="829"/>
    </location>
</feature>
<dbReference type="SUPFAM" id="SSF55874">
    <property type="entry name" value="ATPase domain of HSP90 chaperone/DNA topoisomerase II/histidine kinase"/>
    <property type="match status" value="1"/>
</dbReference>
<evidence type="ECO:0000313" key="13">
    <source>
        <dbReference type="Proteomes" id="UP000250928"/>
    </source>
</evidence>
<dbReference type="InterPro" id="IPR035965">
    <property type="entry name" value="PAS-like_dom_sf"/>
</dbReference>
<dbReference type="AlphaFoldDB" id="A0A6N4DZ20"/>